<evidence type="ECO:0000256" key="1">
    <source>
        <dbReference type="SAM" id="MobiDB-lite"/>
    </source>
</evidence>
<feature type="transmembrane region" description="Helical" evidence="2">
    <location>
        <begin position="290"/>
        <end position="311"/>
    </location>
</feature>
<feature type="domain" description="Heparan-alpha-glucosaminide N-acetyltransferase catalytic" evidence="3">
    <location>
        <begin position="59"/>
        <end position="204"/>
    </location>
</feature>
<keyword evidence="2" id="KW-0812">Transmembrane</keyword>
<evidence type="ECO:0000256" key="2">
    <source>
        <dbReference type="SAM" id="Phobius"/>
    </source>
</evidence>
<dbReference type="Pfam" id="PF07786">
    <property type="entry name" value="HGSNAT_cat"/>
    <property type="match status" value="1"/>
</dbReference>
<dbReference type="InterPro" id="IPR012429">
    <property type="entry name" value="HGSNAT_cat"/>
</dbReference>
<feature type="transmembrane region" description="Helical" evidence="2">
    <location>
        <begin position="130"/>
        <end position="149"/>
    </location>
</feature>
<feature type="transmembrane region" description="Helical" evidence="2">
    <location>
        <begin position="364"/>
        <end position="384"/>
    </location>
</feature>
<evidence type="ECO:0000259" key="3">
    <source>
        <dbReference type="Pfam" id="PF07786"/>
    </source>
</evidence>
<feature type="transmembrane region" description="Helical" evidence="2">
    <location>
        <begin position="323"/>
        <end position="344"/>
    </location>
</feature>
<feature type="transmembrane region" description="Helical" evidence="2">
    <location>
        <begin position="204"/>
        <end position="226"/>
    </location>
</feature>
<protein>
    <recommendedName>
        <fullName evidence="3">Heparan-alpha-glucosaminide N-acetyltransferase catalytic domain-containing protein</fullName>
    </recommendedName>
</protein>
<name>A0A8J5G6S9_ZINOF</name>
<feature type="region of interest" description="Disordered" evidence="1">
    <location>
        <begin position="17"/>
        <end position="46"/>
    </location>
</feature>
<dbReference type="AlphaFoldDB" id="A0A8J5G6S9"/>
<evidence type="ECO:0000313" key="4">
    <source>
        <dbReference type="EMBL" id="KAG6500991.1"/>
    </source>
</evidence>
<dbReference type="Proteomes" id="UP000734854">
    <property type="component" value="Unassembled WGS sequence"/>
</dbReference>
<organism evidence="4 5">
    <name type="scientific">Zingiber officinale</name>
    <name type="common">Ginger</name>
    <name type="synonym">Amomum zingiber</name>
    <dbReference type="NCBI Taxonomy" id="94328"/>
    <lineage>
        <taxon>Eukaryota</taxon>
        <taxon>Viridiplantae</taxon>
        <taxon>Streptophyta</taxon>
        <taxon>Embryophyta</taxon>
        <taxon>Tracheophyta</taxon>
        <taxon>Spermatophyta</taxon>
        <taxon>Magnoliopsida</taxon>
        <taxon>Liliopsida</taxon>
        <taxon>Zingiberales</taxon>
        <taxon>Zingiberaceae</taxon>
        <taxon>Zingiber</taxon>
    </lineage>
</organism>
<accession>A0A8J5G6S9</accession>
<dbReference type="PANTHER" id="PTHR31061:SF23">
    <property type="entry name" value="OS05G0155700 PROTEIN"/>
    <property type="match status" value="1"/>
</dbReference>
<proteinExistence type="predicted"/>
<keyword evidence="2" id="KW-1133">Transmembrane helix</keyword>
<dbReference type="PANTHER" id="PTHR31061">
    <property type="entry name" value="LD22376P"/>
    <property type="match status" value="1"/>
</dbReference>
<reference evidence="4 5" key="1">
    <citation type="submission" date="2020-08" db="EMBL/GenBank/DDBJ databases">
        <title>Plant Genome Project.</title>
        <authorList>
            <person name="Zhang R.-G."/>
        </authorList>
    </citation>
    <scope>NUCLEOTIDE SEQUENCE [LARGE SCALE GENOMIC DNA]</scope>
    <source>
        <tissue evidence="4">Rhizome</tissue>
    </source>
</reference>
<comment type="caution">
    <text evidence="4">The sequence shown here is derived from an EMBL/GenBank/DDBJ whole genome shotgun (WGS) entry which is preliminary data.</text>
</comment>
<feature type="transmembrane region" description="Helical" evidence="2">
    <location>
        <begin position="65"/>
        <end position="84"/>
    </location>
</feature>
<feature type="transmembrane region" description="Helical" evidence="2">
    <location>
        <begin position="408"/>
        <end position="428"/>
    </location>
</feature>
<feature type="transmembrane region" description="Helical" evidence="2">
    <location>
        <begin position="169"/>
        <end position="192"/>
    </location>
</feature>
<sequence>MESIVVAVEQTDRTPLLQCPATTNSSSAPLAAGGDEISPSPSPPPNCAADLSANSSQRRLASLDVFRGFTVALMILVDDAGGAFPSINHAPWFGVTLADFVMPFFLFGVGISVALVFKRTPSKVVATKKVLLRTTNLFLLGLLLQGGYFHGRNNLTYGVDLDRIRWFGILQRISIAYLLAALCEVWLVSNVCVDSTVSYVKKYYIEWIVAILLSATYVSLLLGLYVPSWEFEAPGNNSTLPIPFYVTTTKTVNLEFAECSVNSPDYGPLPENSPSWCLAPFDPEGLLSSLMAAVTCFAGLHFGHLIVHLKLIGMPFSKPLYTLSYMFLTTGVSGFLFILMYFIVDVQKFKRPFILFQWMGMNALIVYILAASELFPAFVQGFYWHSPENNLVNLTESMFQTIFQSKRWGTLAFVLLEILFWCLAAGFLHMRGIYIKL</sequence>
<dbReference type="EMBL" id="JACMSC010000011">
    <property type="protein sequence ID" value="KAG6500991.1"/>
    <property type="molecule type" value="Genomic_DNA"/>
</dbReference>
<keyword evidence="2" id="KW-0472">Membrane</keyword>
<evidence type="ECO:0000313" key="5">
    <source>
        <dbReference type="Proteomes" id="UP000734854"/>
    </source>
</evidence>
<keyword evidence="5" id="KW-1185">Reference proteome</keyword>
<feature type="transmembrane region" description="Helical" evidence="2">
    <location>
        <begin position="90"/>
        <end position="118"/>
    </location>
</feature>
<gene>
    <name evidence="4" type="ORF">ZIOFF_040855</name>
</gene>